<reference evidence="1 2" key="1">
    <citation type="submission" date="2024-02" db="EMBL/GenBank/DDBJ databases">
        <authorList>
            <person name="Chen Y."/>
            <person name="Shah S."/>
            <person name="Dougan E. K."/>
            <person name="Thang M."/>
            <person name="Chan C."/>
        </authorList>
    </citation>
    <scope>NUCLEOTIDE SEQUENCE [LARGE SCALE GENOMIC DNA]</scope>
</reference>
<sequence>TFAVIHGTVQTASCAPDGLAALAAQNRGITMGSSLRKKPNAFNLLHQARLVSAFGAEKFEKIWQDASQFQTAYQIGEKEAKACFNLLSSVDAAVSAKLMELCTKCSMIRFVTHEPLASGYFNRNFNAGTGVFSPWEGSLINNTDLVMLALSRMEKDWDDAPAKLRKPYQCKDIEPYIKYNFV</sequence>
<organism evidence="1 2">
    <name type="scientific">Durusdinium trenchii</name>
    <dbReference type="NCBI Taxonomy" id="1381693"/>
    <lineage>
        <taxon>Eukaryota</taxon>
        <taxon>Sar</taxon>
        <taxon>Alveolata</taxon>
        <taxon>Dinophyceae</taxon>
        <taxon>Suessiales</taxon>
        <taxon>Symbiodiniaceae</taxon>
        <taxon>Durusdinium</taxon>
    </lineage>
</organism>
<keyword evidence="2" id="KW-1185">Reference proteome</keyword>
<evidence type="ECO:0000313" key="2">
    <source>
        <dbReference type="Proteomes" id="UP001642484"/>
    </source>
</evidence>
<accession>A0ABP0S2I6</accession>
<evidence type="ECO:0000313" key="1">
    <source>
        <dbReference type="EMBL" id="CAK9106499.1"/>
    </source>
</evidence>
<gene>
    <name evidence="1" type="ORF">CCMP2556_LOCUS49769</name>
</gene>
<dbReference type="EMBL" id="CAXAMN010026901">
    <property type="protein sequence ID" value="CAK9106499.1"/>
    <property type="molecule type" value="Genomic_DNA"/>
</dbReference>
<proteinExistence type="predicted"/>
<protein>
    <submittedName>
        <fullName evidence="1">Uncharacterized protein</fullName>
    </submittedName>
</protein>
<dbReference type="Proteomes" id="UP001642484">
    <property type="component" value="Unassembled WGS sequence"/>
</dbReference>
<feature type="non-terminal residue" evidence="1">
    <location>
        <position position="1"/>
    </location>
</feature>
<name>A0ABP0S2I6_9DINO</name>
<comment type="caution">
    <text evidence="1">The sequence shown here is derived from an EMBL/GenBank/DDBJ whole genome shotgun (WGS) entry which is preliminary data.</text>
</comment>